<dbReference type="OrthoDB" id="9814256at2"/>
<dbReference type="AlphaFoldDB" id="A0A238JYA1"/>
<dbReference type="RefSeq" id="WP_094019500.1">
    <property type="nucleotide sequence ID" value="NZ_FXYF01000002.1"/>
</dbReference>
<reference evidence="11 12" key="1">
    <citation type="submission" date="2017-05" db="EMBL/GenBank/DDBJ databases">
        <authorList>
            <person name="Song R."/>
            <person name="Chenine A.L."/>
            <person name="Ruprecht R.M."/>
        </authorList>
    </citation>
    <scope>NUCLEOTIDE SEQUENCE [LARGE SCALE GENOMIC DNA]</scope>
    <source>
        <strain evidence="11 12">CECT 8898</strain>
    </source>
</reference>
<evidence type="ECO:0000313" key="12">
    <source>
        <dbReference type="Proteomes" id="UP000207598"/>
    </source>
</evidence>
<dbReference type="PANTHER" id="PTHR42930:SF3">
    <property type="entry name" value="PHOSPHATE-SPECIFIC TRANSPORT SYSTEM ACCESSORY PROTEIN PHOU"/>
    <property type="match status" value="1"/>
</dbReference>
<feature type="domain" description="PhoU" evidence="10">
    <location>
        <begin position="23"/>
        <end position="111"/>
    </location>
</feature>
<feature type="domain" description="PhoU" evidence="10">
    <location>
        <begin position="127"/>
        <end position="212"/>
    </location>
</feature>
<organism evidence="11 12">
    <name type="scientific">Maliponia aquimaris</name>
    <dbReference type="NCBI Taxonomy" id="1673631"/>
    <lineage>
        <taxon>Bacteria</taxon>
        <taxon>Pseudomonadati</taxon>
        <taxon>Pseudomonadota</taxon>
        <taxon>Alphaproteobacteria</taxon>
        <taxon>Rhodobacterales</taxon>
        <taxon>Paracoccaceae</taxon>
        <taxon>Maliponia</taxon>
    </lineage>
</organism>
<dbReference type="PANTHER" id="PTHR42930">
    <property type="entry name" value="PHOSPHATE-SPECIFIC TRANSPORT SYSTEM ACCESSORY PROTEIN PHOU"/>
    <property type="match status" value="1"/>
</dbReference>
<sequence length="247" mass="27638">MSDLKHHIASAFDRDLEGIQAKIMKMGGLVEDSIQLSTKSLESRDEELAQSVRSGDATIDALEESLNQEVARVIALRAPTASDLRIVLSVMRMSANLERMGDLSKNIAKRTTVLVQMQPIGDTSRSIRRMAREVELMLKDALDAYIQRDEALALDVIDRDRDIDQMYNTLFREFLTFMLEDPRNITACMHLHFIAKNIERMGDHVTSIAEQVVFLTSGRKPSEMRVKADRTSTDATLAPDMPDAGGA</sequence>
<dbReference type="PIRSF" id="PIRSF003107">
    <property type="entry name" value="PhoU"/>
    <property type="match status" value="1"/>
</dbReference>
<dbReference type="FunFam" id="1.20.58.220:FF:000004">
    <property type="entry name" value="Phosphate-specific transport system accessory protein PhoU"/>
    <property type="match status" value="1"/>
</dbReference>
<evidence type="ECO:0000259" key="10">
    <source>
        <dbReference type="Pfam" id="PF01895"/>
    </source>
</evidence>
<evidence type="ECO:0000256" key="8">
    <source>
        <dbReference type="PIRNR" id="PIRNR003107"/>
    </source>
</evidence>
<proteinExistence type="inferred from homology"/>
<keyword evidence="6 8" id="KW-0592">Phosphate transport</keyword>
<keyword evidence="4 8" id="KW-0813">Transport</keyword>
<evidence type="ECO:0000256" key="1">
    <source>
        <dbReference type="ARBA" id="ARBA00004496"/>
    </source>
</evidence>
<evidence type="ECO:0000313" key="11">
    <source>
        <dbReference type="EMBL" id="SMX35648.1"/>
    </source>
</evidence>
<evidence type="ECO:0000256" key="7">
    <source>
        <dbReference type="ARBA" id="ARBA00056181"/>
    </source>
</evidence>
<dbReference type="SUPFAM" id="SSF109755">
    <property type="entry name" value="PhoU-like"/>
    <property type="match status" value="1"/>
</dbReference>
<dbReference type="Proteomes" id="UP000207598">
    <property type="component" value="Unassembled WGS sequence"/>
</dbReference>
<dbReference type="GO" id="GO:0030643">
    <property type="term" value="P:intracellular phosphate ion homeostasis"/>
    <property type="evidence" value="ECO:0007669"/>
    <property type="project" value="InterPro"/>
</dbReference>
<keyword evidence="12" id="KW-1185">Reference proteome</keyword>
<dbReference type="Gene3D" id="1.20.58.220">
    <property type="entry name" value="Phosphate transport system protein phou homolog 2, domain 2"/>
    <property type="match status" value="2"/>
</dbReference>
<dbReference type="EMBL" id="FXYF01000002">
    <property type="protein sequence ID" value="SMX35648.1"/>
    <property type="molecule type" value="Genomic_DNA"/>
</dbReference>
<dbReference type="InterPro" id="IPR028366">
    <property type="entry name" value="PhoU"/>
</dbReference>
<comment type="subunit">
    <text evidence="3 8">Homodimer.</text>
</comment>
<accession>A0A238JYA1</accession>
<protein>
    <recommendedName>
        <fullName evidence="8">Phosphate-specific transport system accessory protein PhoU</fullName>
    </recommendedName>
</protein>
<comment type="similarity">
    <text evidence="2 8">Belongs to the PhoU family.</text>
</comment>
<evidence type="ECO:0000256" key="2">
    <source>
        <dbReference type="ARBA" id="ARBA00008107"/>
    </source>
</evidence>
<dbReference type="GO" id="GO:0045936">
    <property type="term" value="P:negative regulation of phosphate metabolic process"/>
    <property type="evidence" value="ECO:0007669"/>
    <property type="project" value="InterPro"/>
</dbReference>
<evidence type="ECO:0000256" key="4">
    <source>
        <dbReference type="ARBA" id="ARBA00022448"/>
    </source>
</evidence>
<dbReference type="GO" id="GO:0006817">
    <property type="term" value="P:phosphate ion transport"/>
    <property type="evidence" value="ECO:0007669"/>
    <property type="project" value="UniProtKB-KW"/>
</dbReference>
<dbReference type="GO" id="GO:0005737">
    <property type="term" value="C:cytoplasm"/>
    <property type="evidence" value="ECO:0007669"/>
    <property type="project" value="UniProtKB-SubCell"/>
</dbReference>
<keyword evidence="5 8" id="KW-0963">Cytoplasm</keyword>
<dbReference type="InterPro" id="IPR026022">
    <property type="entry name" value="PhoU_dom"/>
</dbReference>
<comment type="subcellular location">
    <subcellularLocation>
        <location evidence="1 8">Cytoplasm</location>
    </subcellularLocation>
</comment>
<evidence type="ECO:0000256" key="6">
    <source>
        <dbReference type="ARBA" id="ARBA00022592"/>
    </source>
</evidence>
<dbReference type="NCBIfam" id="TIGR02135">
    <property type="entry name" value="phoU_full"/>
    <property type="match status" value="1"/>
</dbReference>
<feature type="region of interest" description="Disordered" evidence="9">
    <location>
        <begin position="224"/>
        <end position="247"/>
    </location>
</feature>
<evidence type="ECO:0000256" key="3">
    <source>
        <dbReference type="ARBA" id="ARBA00011738"/>
    </source>
</evidence>
<gene>
    <name evidence="11" type="ORF">MAA8898_00598</name>
</gene>
<name>A0A238JYA1_9RHOB</name>
<evidence type="ECO:0000256" key="9">
    <source>
        <dbReference type="SAM" id="MobiDB-lite"/>
    </source>
</evidence>
<comment type="function">
    <text evidence="7 8">Plays a role in the regulation of phosphate uptake.</text>
</comment>
<dbReference type="Pfam" id="PF01895">
    <property type="entry name" value="PhoU"/>
    <property type="match status" value="2"/>
</dbReference>
<dbReference type="InterPro" id="IPR038078">
    <property type="entry name" value="PhoU-like_sf"/>
</dbReference>
<evidence type="ECO:0000256" key="5">
    <source>
        <dbReference type="ARBA" id="ARBA00022490"/>
    </source>
</evidence>